<sequence length="202" mass="22206">MRKLVLALALAMPLHQAVAEDISSVYVETRTETDCVVFDKAGADDGDYANMICPGYRGYPVLVFSADLRESVFYGFPPADFVDIPWQSFETFNRSAGKAEWRISSHDGKVVPFATIRRWYVQSDQAEGDKEIEVLVVAKVGQPGKADGCVVALVMASGEPKANELARKIADEQVRDFACGSDERVIVGDPMPVFYSEGKTKN</sequence>
<gene>
    <name evidence="2" type="ORF">NCTC10684_01064</name>
</gene>
<organism evidence="2 3">
    <name type="scientific">Aminobacter aminovorans</name>
    <name type="common">Chelatobacter heintzii</name>
    <dbReference type="NCBI Taxonomy" id="83263"/>
    <lineage>
        <taxon>Bacteria</taxon>
        <taxon>Pseudomonadati</taxon>
        <taxon>Pseudomonadota</taxon>
        <taxon>Alphaproteobacteria</taxon>
        <taxon>Hyphomicrobiales</taxon>
        <taxon>Phyllobacteriaceae</taxon>
        <taxon>Aminobacter</taxon>
    </lineage>
</organism>
<feature type="signal peptide" evidence="1">
    <location>
        <begin position="1"/>
        <end position="19"/>
    </location>
</feature>
<proteinExistence type="predicted"/>
<dbReference type="AlphaFoldDB" id="A0A380WG38"/>
<dbReference type="Proteomes" id="UP000254701">
    <property type="component" value="Unassembled WGS sequence"/>
</dbReference>
<evidence type="ECO:0000313" key="3">
    <source>
        <dbReference type="Proteomes" id="UP000254701"/>
    </source>
</evidence>
<accession>A0A380WG38</accession>
<dbReference type="RefSeq" id="WP_115730300.1">
    <property type="nucleotide sequence ID" value="NZ_BAAAVY010000010.1"/>
</dbReference>
<reference evidence="2 3" key="1">
    <citation type="submission" date="2018-06" db="EMBL/GenBank/DDBJ databases">
        <authorList>
            <consortium name="Pathogen Informatics"/>
            <person name="Doyle S."/>
        </authorList>
    </citation>
    <scope>NUCLEOTIDE SEQUENCE [LARGE SCALE GENOMIC DNA]</scope>
    <source>
        <strain evidence="2 3">NCTC10684</strain>
    </source>
</reference>
<evidence type="ECO:0000256" key="1">
    <source>
        <dbReference type="SAM" id="SignalP"/>
    </source>
</evidence>
<dbReference type="OrthoDB" id="7427667at2"/>
<dbReference type="EMBL" id="UFSM01000001">
    <property type="protein sequence ID" value="SUU87861.1"/>
    <property type="molecule type" value="Genomic_DNA"/>
</dbReference>
<name>A0A380WG38_AMIAI</name>
<evidence type="ECO:0000313" key="2">
    <source>
        <dbReference type="EMBL" id="SUU87861.1"/>
    </source>
</evidence>
<feature type="chain" id="PRO_5016656763" evidence="1">
    <location>
        <begin position="20"/>
        <end position="202"/>
    </location>
</feature>
<keyword evidence="1" id="KW-0732">Signal</keyword>
<protein>
    <submittedName>
        <fullName evidence="2">Uncharacterized protein</fullName>
    </submittedName>
</protein>